<keyword evidence="4" id="KW-1185">Reference proteome</keyword>
<name>A0A5N6VWX3_9EURO</name>
<evidence type="ECO:0000313" key="3">
    <source>
        <dbReference type="EMBL" id="KAE8313061.1"/>
    </source>
</evidence>
<dbReference type="PANTHER" id="PTHR10039">
    <property type="entry name" value="AMELOGENIN"/>
    <property type="match status" value="1"/>
</dbReference>
<reference evidence="4" key="1">
    <citation type="submission" date="2019-04" db="EMBL/GenBank/DDBJ databases">
        <title>Friends and foes A comparative genomics studyof 23 Aspergillus species from section Flavi.</title>
        <authorList>
            <consortium name="DOE Joint Genome Institute"/>
            <person name="Kjaerbolling I."/>
            <person name="Vesth T."/>
            <person name="Frisvad J.C."/>
            <person name="Nybo J.L."/>
            <person name="Theobald S."/>
            <person name="Kildgaard S."/>
            <person name="Isbrandt T."/>
            <person name="Kuo A."/>
            <person name="Sato A."/>
            <person name="Lyhne E.K."/>
            <person name="Kogle M.E."/>
            <person name="Wiebenga A."/>
            <person name="Kun R.S."/>
            <person name="Lubbers R.J."/>
            <person name="Makela M.R."/>
            <person name="Barry K."/>
            <person name="Chovatia M."/>
            <person name="Clum A."/>
            <person name="Daum C."/>
            <person name="Haridas S."/>
            <person name="He G."/>
            <person name="LaButti K."/>
            <person name="Lipzen A."/>
            <person name="Mondo S."/>
            <person name="Riley R."/>
            <person name="Salamov A."/>
            <person name="Simmons B.A."/>
            <person name="Magnuson J.K."/>
            <person name="Henrissat B."/>
            <person name="Mortensen U.H."/>
            <person name="Larsen T.O."/>
            <person name="Devries R.P."/>
            <person name="Grigoriev I.V."/>
            <person name="Machida M."/>
            <person name="Baker S.E."/>
            <person name="Andersen M.R."/>
        </authorList>
    </citation>
    <scope>NUCLEOTIDE SEQUENCE [LARGE SCALE GENOMIC DNA]</scope>
    <source>
        <strain evidence="4">CBS 130015</strain>
    </source>
</reference>
<gene>
    <name evidence="3" type="ORF">BDV41DRAFT_577016</name>
</gene>
<dbReference type="EMBL" id="ML738328">
    <property type="protein sequence ID" value="KAE8313061.1"/>
    <property type="molecule type" value="Genomic_DNA"/>
</dbReference>
<feature type="domain" description="Nephrocystin 3-like N-terminal" evidence="2">
    <location>
        <begin position="12"/>
        <end position="95"/>
    </location>
</feature>
<evidence type="ECO:0000259" key="2">
    <source>
        <dbReference type="Pfam" id="PF24883"/>
    </source>
</evidence>
<dbReference type="PANTHER" id="PTHR10039:SF14">
    <property type="entry name" value="NACHT DOMAIN-CONTAINING PROTEIN"/>
    <property type="match status" value="1"/>
</dbReference>
<sequence length="331" mass="37772">MQKRATRYQPRVFFSGGGVESQRTPLGSLRSLLNQLFRQDEVVRPLVRDEYREKCHAFGGSGHGWHWQLEQLLQDSIVLSAQQQQVTIFVDELDGVGAKFALEIAAYFHQARHWLQHLPHELSDFHQDIQQNVLKREYRSQSHLLFQWLCYAGRLLSVTKMRFVLAAIDAAHKPHSIRCHETSDFIQTDERMKQWIRALSGGLIEVVKVSEGGGKETVKVIRQSVTEFLRAQGLAYLATLDEEDKKAICVMPDTEPQGNDNIHNCPVPFDGSCLNHLVTEYAKIVVIAIFVAMMFSGFPTSPFFKQGIPEKQLRSHSIDNSVIIQTCQRET</sequence>
<evidence type="ECO:0000313" key="4">
    <source>
        <dbReference type="Proteomes" id="UP000325433"/>
    </source>
</evidence>
<organism evidence="3 4">
    <name type="scientific">Aspergillus transmontanensis</name>
    <dbReference type="NCBI Taxonomy" id="1034304"/>
    <lineage>
        <taxon>Eukaryota</taxon>
        <taxon>Fungi</taxon>
        <taxon>Dikarya</taxon>
        <taxon>Ascomycota</taxon>
        <taxon>Pezizomycotina</taxon>
        <taxon>Eurotiomycetes</taxon>
        <taxon>Eurotiomycetidae</taxon>
        <taxon>Eurotiales</taxon>
        <taxon>Aspergillaceae</taxon>
        <taxon>Aspergillus</taxon>
        <taxon>Aspergillus subgen. Circumdati</taxon>
    </lineage>
</organism>
<proteinExistence type="predicted"/>
<keyword evidence="1" id="KW-0677">Repeat</keyword>
<dbReference type="AlphaFoldDB" id="A0A5N6VWX3"/>
<dbReference type="Pfam" id="PF24883">
    <property type="entry name" value="NPHP3_N"/>
    <property type="match status" value="1"/>
</dbReference>
<evidence type="ECO:0000256" key="1">
    <source>
        <dbReference type="ARBA" id="ARBA00022737"/>
    </source>
</evidence>
<dbReference type="Proteomes" id="UP000325433">
    <property type="component" value="Unassembled WGS sequence"/>
</dbReference>
<accession>A0A5N6VWX3</accession>
<protein>
    <recommendedName>
        <fullName evidence="2">Nephrocystin 3-like N-terminal domain-containing protein</fullName>
    </recommendedName>
</protein>
<dbReference type="InterPro" id="IPR056884">
    <property type="entry name" value="NPHP3-like_N"/>
</dbReference>